<dbReference type="Pfam" id="PF08240">
    <property type="entry name" value="ADH_N"/>
    <property type="match status" value="1"/>
</dbReference>
<dbReference type="OrthoDB" id="3613651at2"/>
<dbReference type="InterPro" id="IPR011032">
    <property type="entry name" value="GroES-like_sf"/>
</dbReference>
<dbReference type="KEGG" id="git:C6V83_11360"/>
<dbReference type="Proteomes" id="UP000239814">
    <property type="component" value="Chromosome"/>
</dbReference>
<dbReference type="SUPFAM" id="SSF51735">
    <property type="entry name" value="NAD(P)-binding Rossmann-fold domains"/>
    <property type="match status" value="1"/>
</dbReference>
<dbReference type="InterPro" id="IPR013154">
    <property type="entry name" value="ADH-like_N"/>
</dbReference>
<dbReference type="AlphaFoldDB" id="A0A2S0KGI3"/>
<feature type="domain" description="Enoyl reductase (ER)" evidence="1">
    <location>
        <begin position="10"/>
        <end position="313"/>
    </location>
</feature>
<dbReference type="GO" id="GO:0016491">
    <property type="term" value="F:oxidoreductase activity"/>
    <property type="evidence" value="ECO:0007669"/>
    <property type="project" value="InterPro"/>
</dbReference>
<sequence>MRAVSIPHYGPPDCVQIVDLPRPAPKKGQMLIHVEAAAVSSGDARIRSGRFPRGFTIPGRLVLGVRGPRRPVLGGAFAGRVVECGDGVEDAAPGDRVAGLNGVRMGAHAELLAAPSSSTAPIPREVRSEDAAAAMFGGSTALYLLRQKANLGAGERILVNGASGSVGSAAVQLAKHLGADVTAVTSAGNAALVTRLGADRVIDYTATPLSGVSERFDVVLDAVGNLTRADAARLCTDDGRLVLAVADLADTILARGRVIAGTVRERPEDFRYVLDLVAKGAFDPLTTVVGGLDSAAEAYRRVDSGRKVGNLVIVP</sequence>
<name>A0A2S0KGI3_9ACTN</name>
<gene>
    <name evidence="2" type="ORF">C6V83_11360</name>
</gene>
<organism evidence="2 3">
    <name type="scientific">Gordonia iterans</name>
    <dbReference type="NCBI Taxonomy" id="1004901"/>
    <lineage>
        <taxon>Bacteria</taxon>
        <taxon>Bacillati</taxon>
        <taxon>Actinomycetota</taxon>
        <taxon>Actinomycetes</taxon>
        <taxon>Mycobacteriales</taxon>
        <taxon>Gordoniaceae</taxon>
        <taxon>Gordonia</taxon>
    </lineage>
</organism>
<dbReference type="InterPro" id="IPR036291">
    <property type="entry name" value="NAD(P)-bd_dom_sf"/>
</dbReference>
<dbReference type="InterPro" id="IPR050700">
    <property type="entry name" value="YIM1/Zinc_Alcohol_DH_Fams"/>
</dbReference>
<keyword evidence="3" id="KW-1185">Reference proteome</keyword>
<protein>
    <submittedName>
        <fullName evidence="2">Alcohol dehydrogenase</fullName>
    </submittedName>
</protein>
<dbReference type="PANTHER" id="PTHR11695:SF648">
    <property type="entry name" value="ZINC-BINDING OXIDOREDUCTASE"/>
    <property type="match status" value="1"/>
</dbReference>
<dbReference type="CDD" id="cd08267">
    <property type="entry name" value="MDR1"/>
    <property type="match status" value="1"/>
</dbReference>
<reference evidence="2 3" key="1">
    <citation type="submission" date="2018-03" db="EMBL/GenBank/DDBJ databases">
        <title>Characteristics and genome of n-alkane degrading marine bacteria Gordonia iterans isolated from crude oil contaminated in Tae-an, South Korea.</title>
        <authorList>
            <person name="Lee S.-S."/>
            <person name="Kim H."/>
        </authorList>
    </citation>
    <scope>NUCLEOTIDE SEQUENCE [LARGE SCALE GENOMIC DNA]</scope>
    <source>
        <strain evidence="2 3">Co17</strain>
    </source>
</reference>
<evidence type="ECO:0000313" key="3">
    <source>
        <dbReference type="Proteomes" id="UP000239814"/>
    </source>
</evidence>
<dbReference type="Pfam" id="PF13602">
    <property type="entry name" value="ADH_zinc_N_2"/>
    <property type="match status" value="1"/>
</dbReference>
<dbReference type="EMBL" id="CP027433">
    <property type="protein sequence ID" value="AVM00774.1"/>
    <property type="molecule type" value="Genomic_DNA"/>
</dbReference>
<dbReference type="SMART" id="SM00829">
    <property type="entry name" value="PKS_ER"/>
    <property type="match status" value="1"/>
</dbReference>
<evidence type="ECO:0000313" key="2">
    <source>
        <dbReference type="EMBL" id="AVM00774.1"/>
    </source>
</evidence>
<dbReference type="PANTHER" id="PTHR11695">
    <property type="entry name" value="ALCOHOL DEHYDROGENASE RELATED"/>
    <property type="match status" value="1"/>
</dbReference>
<evidence type="ECO:0000259" key="1">
    <source>
        <dbReference type="SMART" id="SM00829"/>
    </source>
</evidence>
<dbReference type="RefSeq" id="WP_105942487.1">
    <property type="nucleotide sequence ID" value="NZ_CP027433.1"/>
</dbReference>
<dbReference type="InterPro" id="IPR020843">
    <property type="entry name" value="ER"/>
</dbReference>
<proteinExistence type="predicted"/>
<dbReference type="SUPFAM" id="SSF50129">
    <property type="entry name" value="GroES-like"/>
    <property type="match status" value="1"/>
</dbReference>
<dbReference type="Gene3D" id="3.90.180.10">
    <property type="entry name" value="Medium-chain alcohol dehydrogenases, catalytic domain"/>
    <property type="match status" value="1"/>
</dbReference>
<accession>A0A2S0KGI3</accession>
<dbReference type="Gene3D" id="3.40.50.720">
    <property type="entry name" value="NAD(P)-binding Rossmann-like Domain"/>
    <property type="match status" value="1"/>
</dbReference>